<evidence type="ECO:0000256" key="4">
    <source>
        <dbReference type="ARBA" id="ARBA00022728"/>
    </source>
</evidence>
<proteinExistence type="inferred from homology"/>
<comment type="similarity">
    <text evidence="2">Belongs to the SPF27 family.</text>
</comment>
<organism evidence="8 9">
    <name type="scientific">Acrodontium crateriforme</name>
    <dbReference type="NCBI Taxonomy" id="150365"/>
    <lineage>
        <taxon>Eukaryota</taxon>
        <taxon>Fungi</taxon>
        <taxon>Dikarya</taxon>
        <taxon>Ascomycota</taxon>
        <taxon>Pezizomycotina</taxon>
        <taxon>Dothideomycetes</taxon>
        <taxon>Dothideomycetidae</taxon>
        <taxon>Mycosphaerellales</taxon>
        <taxon>Teratosphaeriaceae</taxon>
        <taxon>Acrodontium</taxon>
    </lineage>
</organism>
<evidence type="ECO:0000256" key="7">
    <source>
        <dbReference type="SAM" id="MobiDB-lite"/>
    </source>
</evidence>
<name>A0AAQ3M5H2_9PEZI</name>
<evidence type="ECO:0000256" key="6">
    <source>
        <dbReference type="ARBA" id="ARBA00023242"/>
    </source>
</evidence>
<evidence type="ECO:0000313" key="8">
    <source>
        <dbReference type="EMBL" id="WPH01644.1"/>
    </source>
</evidence>
<keyword evidence="9" id="KW-1185">Reference proteome</keyword>
<reference evidence="8 9" key="1">
    <citation type="submission" date="2023-11" db="EMBL/GenBank/DDBJ databases">
        <title>An acidophilic fungus is an integral part of prey digestion in a carnivorous sundew plant.</title>
        <authorList>
            <person name="Tsai I.J."/>
        </authorList>
    </citation>
    <scope>NUCLEOTIDE SEQUENCE [LARGE SCALE GENOMIC DNA]</scope>
    <source>
        <strain evidence="8">169a</strain>
    </source>
</reference>
<dbReference type="Proteomes" id="UP001303373">
    <property type="component" value="Chromosome 6"/>
</dbReference>
<dbReference type="GO" id="GO:0071011">
    <property type="term" value="C:precatalytic spliceosome"/>
    <property type="evidence" value="ECO:0007669"/>
    <property type="project" value="TreeGrafter"/>
</dbReference>
<dbReference type="GO" id="GO:0006397">
    <property type="term" value="P:mRNA processing"/>
    <property type="evidence" value="ECO:0007669"/>
    <property type="project" value="UniProtKB-KW"/>
</dbReference>
<gene>
    <name evidence="8" type="ORF">R9X50_00449400</name>
</gene>
<keyword evidence="6" id="KW-0539">Nucleus</keyword>
<dbReference type="AlphaFoldDB" id="A0AAQ3M5H2"/>
<dbReference type="InterPro" id="IPR008409">
    <property type="entry name" value="SPF27"/>
</dbReference>
<feature type="region of interest" description="Disordered" evidence="7">
    <location>
        <begin position="156"/>
        <end position="175"/>
    </location>
</feature>
<evidence type="ECO:0000256" key="3">
    <source>
        <dbReference type="ARBA" id="ARBA00022664"/>
    </source>
</evidence>
<dbReference type="GO" id="GO:0000974">
    <property type="term" value="C:Prp19 complex"/>
    <property type="evidence" value="ECO:0007669"/>
    <property type="project" value="TreeGrafter"/>
</dbReference>
<sequence>MPLIQNTSADALIYIDTTPTTEAMQAADALIQAQLSTDHQDITHPSIPALRASGFSLAMQTEHDRLISKSEKIPGIDLSRYEALENPAVGDLDAWKATLQHAYASAEYLKSRETNLALLETYGKNAWLVANSQLEDILRDLESEAQTAKRDLESIEQARRSAQENASGEMMGLEQGWRKGVGRMIEAQAAAEGLKQEILQRKRAAAS</sequence>
<evidence type="ECO:0000256" key="2">
    <source>
        <dbReference type="ARBA" id="ARBA00010788"/>
    </source>
</evidence>
<evidence type="ECO:0000256" key="1">
    <source>
        <dbReference type="ARBA" id="ARBA00004123"/>
    </source>
</evidence>
<dbReference type="Pfam" id="PF05700">
    <property type="entry name" value="BCAS2"/>
    <property type="match status" value="1"/>
</dbReference>
<dbReference type="PANTHER" id="PTHR13296">
    <property type="entry name" value="BCAS2 PROTEIN"/>
    <property type="match status" value="1"/>
</dbReference>
<keyword evidence="4" id="KW-0747">Spliceosome</keyword>
<protein>
    <submittedName>
        <fullName evidence="8">Pre-mRNA-splicing factor SPF27</fullName>
    </submittedName>
</protein>
<comment type="subcellular location">
    <subcellularLocation>
        <location evidence="1">Nucleus</location>
    </subcellularLocation>
</comment>
<evidence type="ECO:0000256" key="5">
    <source>
        <dbReference type="ARBA" id="ARBA00023187"/>
    </source>
</evidence>
<keyword evidence="3" id="KW-0507">mRNA processing</keyword>
<dbReference type="GO" id="GO:0071013">
    <property type="term" value="C:catalytic step 2 spliceosome"/>
    <property type="evidence" value="ECO:0007669"/>
    <property type="project" value="TreeGrafter"/>
</dbReference>
<dbReference type="PANTHER" id="PTHR13296:SF0">
    <property type="entry name" value="PRE-MRNA-SPLICING FACTOR SPF27"/>
    <property type="match status" value="1"/>
</dbReference>
<keyword evidence="5" id="KW-0508">mRNA splicing</keyword>
<accession>A0AAQ3M5H2</accession>
<evidence type="ECO:0000313" key="9">
    <source>
        <dbReference type="Proteomes" id="UP001303373"/>
    </source>
</evidence>
<dbReference type="EMBL" id="CP138585">
    <property type="protein sequence ID" value="WPH01644.1"/>
    <property type="molecule type" value="Genomic_DNA"/>
</dbReference>
<dbReference type="GO" id="GO:0008380">
    <property type="term" value="P:RNA splicing"/>
    <property type="evidence" value="ECO:0007669"/>
    <property type="project" value="UniProtKB-KW"/>
</dbReference>